<accession>A0A221K246</accession>
<gene>
    <name evidence="9" type="ORF">SULPSESMR1_02182</name>
</gene>
<feature type="transmembrane region" description="Helical" evidence="6">
    <location>
        <begin position="261"/>
        <end position="280"/>
    </location>
</feature>
<evidence type="ECO:0000256" key="1">
    <source>
        <dbReference type="ARBA" id="ARBA00004651"/>
    </source>
</evidence>
<evidence type="ECO:0000313" key="10">
    <source>
        <dbReference type="Proteomes" id="UP000199754"/>
    </source>
</evidence>
<feature type="transmembrane region" description="Helical" evidence="6">
    <location>
        <begin position="117"/>
        <end position="134"/>
    </location>
</feature>
<dbReference type="KEGG" id="spse:SULPSESMR1_02182"/>
<dbReference type="InterPro" id="IPR045824">
    <property type="entry name" value="T2SS_TadB-like_N"/>
</dbReference>
<dbReference type="AlphaFoldDB" id="A0A221K246"/>
<dbReference type="GO" id="GO:0005886">
    <property type="term" value="C:plasma membrane"/>
    <property type="evidence" value="ECO:0007669"/>
    <property type="project" value="UniProtKB-SubCell"/>
</dbReference>
<keyword evidence="5 6" id="KW-0472">Membrane</keyword>
<feature type="domain" description="Type II secretion system protein TadB-like N-terminal" evidence="8">
    <location>
        <begin position="1"/>
        <end position="141"/>
    </location>
</feature>
<dbReference type="PANTHER" id="PTHR35007">
    <property type="entry name" value="INTEGRAL MEMBRANE PROTEIN-RELATED"/>
    <property type="match status" value="1"/>
</dbReference>
<dbReference type="Pfam" id="PF19360">
    <property type="entry name" value="TadB_TadC_N"/>
    <property type="match status" value="1"/>
</dbReference>
<protein>
    <submittedName>
        <fullName evidence="9">Type II secretion system (T2SS), protein F</fullName>
    </submittedName>
</protein>
<proteinExistence type="predicted"/>
<keyword evidence="2" id="KW-1003">Cell membrane</keyword>
<dbReference type="PANTHER" id="PTHR35007:SF1">
    <property type="entry name" value="PILUS ASSEMBLY PROTEIN"/>
    <property type="match status" value="1"/>
</dbReference>
<reference evidence="9 10" key="1">
    <citation type="submission" date="2017-07" db="EMBL/GenBank/DDBJ databases">
        <title>Genome Sequence of Sulfitobacter pseudonitzschiae Strain SMR1 Isolated from a culture of the Diatom Skeletonema marinoi.</title>
        <authorList>
            <person name="Topel M."/>
            <person name="Pinder M.I.M."/>
            <person name="Johansson O.N."/>
            <person name="Kourtchenko O."/>
            <person name="Godhe A."/>
            <person name="Clarke A.K."/>
        </authorList>
    </citation>
    <scope>NUCLEOTIDE SEQUENCE [LARGE SCALE GENOMIC DNA]</scope>
    <source>
        <strain evidence="9 10">SMR1</strain>
    </source>
</reference>
<name>A0A221K246_9RHOB</name>
<evidence type="ECO:0000259" key="7">
    <source>
        <dbReference type="Pfam" id="PF00482"/>
    </source>
</evidence>
<keyword evidence="4 6" id="KW-1133">Transmembrane helix</keyword>
<evidence type="ECO:0000256" key="4">
    <source>
        <dbReference type="ARBA" id="ARBA00022989"/>
    </source>
</evidence>
<feature type="transmembrane region" description="Helical" evidence="6">
    <location>
        <begin position="292"/>
        <end position="311"/>
    </location>
</feature>
<evidence type="ECO:0000256" key="5">
    <source>
        <dbReference type="ARBA" id="ARBA00023136"/>
    </source>
</evidence>
<evidence type="ECO:0000259" key="8">
    <source>
        <dbReference type="Pfam" id="PF19360"/>
    </source>
</evidence>
<dbReference type="eggNOG" id="COG4965">
    <property type="taxonomic scope" value="Bacteria"/>
</dbReference>
<dbReference type="InterPro" id="IPR042094">
    <property type="entry name" value="T2SS_GspF_sf"/>
</dbReference>
<dbReference type="Gene3D" id="1.20.81.30">
    <property type="entry name" value="Type II secretion system (T2SS), domain F"/>
    <property type="match status" value="1"/>
</dbReference>
<keyword evidence="10" id="KW-1185">Reference proteome</keyword>
<evidence type="ECO:0000256" key="6">
    <source>
        <dbReference type="SAM" id="Phobius"/>
    </source>
</evidence>
<evidence type="ECO:0000313" key="9">
    <source>
        <dbReference type="EMBL" id="ASM72983.1"/>
    </source>
</evidence>
<dbReference type="OrthoDB" id="9803381at2"/>
<evidence type="ECO:0000256" key="2">
    <source>
        <dbReference type="ARBA" id="ARBA00022475"/>
    </source>
</evidence>
<sequence>MSAEPIIYGLIFVGVLVLVEGLYLVAFGKSISLNSRVNRRLDMLNKGGRREEVLDQLRKEMQQHMNAKSIPLYSLLAEKAQKAAIAFSPKQLIGVMAGLAIVAFMGLTIGTETEPPVRILLSIVIGVGAVYFWVSTKANKRLSMIEEQLPDAVELMVRSLRVGHPFSSAIQIVSKEVKDPLASEFGVIADESAYGRDVGEALKDMAERLDMQDLRFLAVAVTIQQQSGGNLAEILAGLAQVIRARFRLFRRVKAITAEAKWSGKFLSAFPLLALVVIQLGDPHYYDEVRDHPYFIPACFAVGIFLTVNLFVMRALTDIKV</sequence>
<dbReference type="RefSeq" id="WP_089420820.1">
    <property type="nucleotide sequence ID" value="NZ_CP022415.1"/>
</dbReference>
<feature type="domain" description="Type II secretion system protein GspF" evidence="7">
    <location>
        <begin position="153"/>
        <end position="276"/>
    </location>
</feature>
<keyword evidence="3 6" id="KW-0812">Transmembrane</keyword>
<feature type="transmembrane region" description="Helical" evidence="6">
    <location>
        <begin position="92"/>
        <end position="111"/>
    </location>
</feature>
<dbReference type="STRING" id="1402135.SAMN05444149_102636"/>
<comment type="subcellular location">
    <subcellularLocation>
        <location evidence="1">Cell membrane</location>
        <topology evidence="1">Multi-pass membrane protein</topology>
    </subcellularLocation>
</comment>
<organism evidence="9 10">
    <name type="scientific">Pseudosulfitobacter pseudonitzschiae</name>
    <dbReference type="NCBI Taxonomy" id="1402135"/>
    <lineage>
        <taxon>Bacteria</taxon>
        <taxon>Pseudomonadati</taxon>
        <taxon>Pseudomonadota</taxon>
        <taxon>Alphaproteobacteria</taxon>
        <taxon>Rhodobacterales</taxon>
        <taxon>Roseobacteraceae</taxon>
        <taxon>Pseudosulfitobacter</taxon>
    </lineage>
</organism>
<dbReference type="EMBL" id="CP022415">
    <property type="protein sequence ID" value="ASM72983.1"/>
    <property type="molecule type" value="Genomic_DNA"/>
</dbReference>
<dbReference type="InterPro" id="IPR018076">
    <property type="entry name" value="T2SS_GspF_dom"/>
</dbReference>
<dbReference type="Proteomes" id="UP000199754">
    <property type="component" value="Chromosome"/>
</dbReference>
<feature type="transmembrane region" description="Helical" evidence="6">
    <location>
        <begin position="6"/>
        <end position="26"/>
    </location>
</feature>
<evidence type="ECO:0000256" key="3">
    <source>
        <dbReference type="ARBA" id="ARBA00022692"/>
    </source>
</evidence>
<dbReference type="Pfam" id="PF00482">
    <property type="entry name" value="T2SSF"/>
    <property type="match status" value="1"/>
</dbReference>